<reference evidence="5" key="2">
    <citation type="journal article" date="2019" name="Int. J. Syst. Evol. Microbiol.">
        <title>The Global Catalogue of Microorganisms (GCM) 10K type strain sequencing project: providing services to taxonomists for standard genome sequencing and annotation.</title>
        <authorList>
            <consortium name="The Broad Institute Genomics Platform"/>
            <consortium name="The Broad Institute Genome Sequencing Center for Infectious Disease"/>
            <person name="Wu L."/>
            <person name="Ma J."/>
        </authorList>
    </citation>
    <scope>NUCLEOTIDE SEQUENCE [LARGE SCALE GENOMIC DNA]</scope>
    <source>
        <strain evidence="5">NBRC 107715</strain>
    </source>
</reference>
<evidence type="ECO:0000313" key="3">
    <source>
        <dbReference type="EMBL" id="GLS65441.1"/>
    </source>
</evidence>
<reference evidence="3" key="4">
    <citation type="submission" date="2023-01" db="EMBL/GenBank/DDBJ databases">
        <title>Draft genome sequence of Methylobacterium oxalidis strain NBRC 107715.</title>
        <authorList>
            <person name="Sun Q."/>
            <person name="Mori K."/>
        </authorList>
    </citation>
    <scope>NUCLEOTIDE SEQUENCE</scope>
    <source>
        <strain evidence="3">NBRC 107715</strain>
    </source>
</reference>
<dbReference type="RefSeq" id="WP_147027134.1">
    <property type="nucleotide sequence ID" value="NZ_BJZU01000073.1"/>
</dbReference>
<keyword evidence="5" id="KW-1185">Reference proteome</keyword>
<dbReference type="EMBL" id="BJZU01000073">
    <property type="protein sequence ID" value="GEP05578.1"/>
    <property type="molecule type" value="Genomic_DNA"/>
</dbReference>
<reference evidence="3" key="1">
    <citation type="journal article" date="2014" name="Int. J. Syst. Evol. Microbiol.">
        <title>Complete genome of a new Firmicutes species belonging to the dominant human colonic microbiota ('Ruminococcus bicirculans') reveals two chromosomes and a selective capacity to utilize plant glucans.</title>
        <authorList>
            <consortium name="NISC Comparative Sequencing Program"/>
            <person name="Wegmann U."/>
            <person name="Louis P."/>
            <person name="Goesmann A."/>
            <person name="Henrissat B."/>
            <person name="Duncan S.H."/>
            <person name="Flint H.J."/>
        </authorList>
    </citation>
    <scope>NUCLEOTIDE SEQUENCE</scope>
    <source>
        <strain evidence="3">NBRC 107715</strain>
    </source>
</reference>
<evidence type="ECO:0000313" key="4">
    <source>
        <dbReference type="Proteomes" id="UP000321960"/>
    </source>
</evidence>
<dbReference type="OrthoDB" id="8007138at2"/>
<proteinExistence type="predicted"/>
<keyword evidence="1" id="KW-0472">Membrane</keyword>
<evidence type="ECO:0000313" key="5">
    <source>
        <dbReference type="Proteomes" id="UP001156856"/>
    </source>
</evidence>
<dbReference type="Proteomes" id="UP000321960">
    <property type="component" value="Unassembled WGS sequence"/>
</dbReference>
<feature type="transmembrane region" description="Helical" evidence="1">
    <location>
        <begin position="13"/>
        <end position="30"/>
    </location>
</feature>
<sequence length="113" mass="12547">MTALEIADLLKDYGPWGLCGLFALVIVVLDRRLQACQDARIADAKVSAAAMERQTSTNTETATALNAMREGQTEVMRVVTLLQRDVENDDERLREKLEGLARVVENVCRRGAQ</sequence>
<comment type="caution">
    <text evidence="2">The sequence shown here is derived from an EMBL/GenBank/DDBJ whole genome shotgun (WGS) entry which is preliminary data.</text>
</comment>
<protein>
    <submittedName>
        <fullName evidence="2">Uncharacterized protein</fullName>
    </submittedName>
</protein>
<keyword evidence="1" id="KW-0812">Transmembrane</keyword>
<gene>
    <name evidence="3" type="ORF">GCM10007888_38230</name>
    <name evidence="2" type="ORF">MOX02_36160</name>
</gene>
<keyword evidence="1" id="KW-1133">Transmembrane helix</keyword>
<dbReference type="AlphaFoldDB" id="A0A512J6H1"/>
<dbReference type="Proteomes" id="UP001156856">
    <property type="component" value="Unassembled WGS sequence"/>
</dbReference>
<evidence type="ECO:0000256" key="1">
    <source>
        <dbReference type="SAM" id="Phobius"/>
    </source>
</evidence>
<reference evidence="2 4" key="3">
    <citation type="submission" date="2019-07" db="EMBL/GenBank/DDBJ databases">
        <title>Whole genome shotgun sequence of Methylobacterium oxalidis NBRC 107715.</title>
        <authorList>
            <person name="Hosoyama A."/>
            <person name="Uohara A."/>
            <person name="Ohji S."/>
            <person name="Ichikawa N."/>
        </authorList>
    </citation>
    <scope>NUCLEOTIDE SEQUENCE [LARGE SCALE GENOMIC DNA]</scope>
    <source>
        <strain evidence="2 4">NBRC 107715</strain>
    </source>
</reference>
<dbReference type="EMBL" id="BSPK01000072">
    <property type="protein sequence ID" value="GLS65441.1"/>
    <property type="molecule type" value="Genomic_DNA"/>
</dbReference>
<name>A0A512J6H1_9HYPH</name>
<organism evidence="2 4">
    <name type="scientific">Methylobacterium oxalidis</name>
    <dbReference type="NCBI Taxonomy" id="944322"/>
    <lineage>
        <taxon>Bacteria</taxon>
        <taxon>Pseudomonadati</taxon>
        <taxon>Pseudomonadota</taxon>
        <taxon>Alphaproteobacteria</taxon>
        <taxon>Hyphomicrobiales</taxon>
        <taxon>Methylobacteriaceae</taxon>
        <taxon>Methylobacterium</taxon>
    </lineage>
</organism>
<accession>A0A512J6H1</accession>
<evidence type="ECO:0000313" key="2">
    <source>
        <dbReference type="EMBL" id="GEP05578.1"/>
    </source>
</evidence>